<reference evidence="8" key="1">
    <citation type="submission" date="2020-10" db="EMBL/GenBank/DDBJ databases">
        <authorList>
            <person name="Gilroy R."/>
        </authorList>
    </citation>
    <scope>NUCLEOTIDE SEQUENCE</scope>
    <source>
        <strain evidence="8">B1-20833</strain>
    </source>
</reference>
<evidence type="ECO:0000256" key="5">
    <source>
        <dbReference type="ARBA" id="ARBA00022840"/>
    </source>
</evidence>
<comment type="cofactor">
    <cofactor evidence="7">
        <name>Mg(2+)</name>
        <dbReference type="ChEBI" id="CHEBI:18420"/>
    </cofactor>
    <text evidence="7">Binds 1 Mg(2+) ion per subunit.</text>
</comment>
<feature type="binding site" evidence="7">
    <location>
        <position position="86"/>
    </location>
    <ligand>
        <name>substrate</name>
    </ligand>
</feature>
<keyword evidence="4 7" id="KW-0418">Kinase</keyword>
<accession>A0A9D9EUG9</accession>
<keyword evidence="5 7" id="KW-0067">ATP-binding</keyword>
<keyword evidence="7" id="KW-0963">Cytoplasm</keyword>
<comment type="subcellular location">
    <subcellularLocation>
        <location evidence="7">Cytoplasm</location>
    </subcellularLocation>
</comment>
<keyword evidence="7" id="KW-0479">Metal-binding</keyword>
<reference evidence="8" key="2">
    <citation type="journal article" date="2021" name="PeerJ">
        <title>Extensive microbial diversity within the chicken gut microbiome revealed by metagenomics and culture.</title>
        <authorList>
            <person name="Gilroy R."/>
            <person name="Ravi A."/>
            <person name="Getino M."/>
            <person name="Pursley I."/>
            <person name="Horton D.L."/>
            <person name="Alikhan N.F."/>
            <person name="Baker D."/>
            <person name="Gharbi K."/>
            <person name="Hall N."/>
            <person name="Watson M."/>
            <person name="Adriaenssens E.M."/>
            <person name="Foster-Nyarko E."/>
            <person name="Jarju S."/>
            <person name="Secka A."/>
            <person name="Antonio M."/>
            <person name="Oren A."/>
            <person name="Chaudhuri R.R."/>
            <person name="La Ragione R."/>
            <person name="Hildebrand F."/>
            <person name="Pallen M.J."/>
        </authorList>
    </citation>
    <scope>NUCLEOTIDE SEQUENCE</scope>
    <source>
        <strain evidence="8">B1-20833</strain>
    </source>
</reference>
<keyword evidence="6 7" id="KW-0057">Aromatic amino acid biosynthesis</keyword>
<feature type="binding site" evidence="7">
    <location>
        <position position="14"/>
    </location>
    <ligand>
        <name>Mg(2+)</name>
        <dbReference type="ChEBI" id="CHEBI:18420"/>
    </ligand>
</feature>
<comment type="caution">
    <text evidence="8">The sequence shown here is derived from an EMBL/GenBank/DDBJ whole genome shotgun (WGS) entry which is preliminary data.</text>
</comment>
<dbReference type="GO" id="GO:0009073">
    <property type="term" value="P:aromatic amino acid family biosynthetic process"/>
    <property type="evidence" value="ECO:0007669"/>
    <property type="project" value="UniProtKB-KW"/>
</dbReference>
<comment type="catalytic activity">
    <reaction evidence="7">
        <text>shikimate + ATP = 3-phosphoshikimate + ADP + H(+)</text>
        <dbReference type="Rhea" id="RHEA:13121"/>
        <dbReference type="ChEBI" id="CHEBI:15378"/>
        <dbReference type="ChEBI" id="CHEBI:30616"/>
        <dbReference type="ChEBI" id="CHEBI:36208"/>
        <dbReference type="ChEBI" id="CHEBI:145989"/>
        <dbReference type="ChEBI" id="CHEBI:456216"/>
        <dbReference type="EC" id="2.7.1.71"/>
    </reaction>
</comment>
<evidence type="ECO:0000256" key="3">
    <source>
        <dbReference type="ARBA" id="ARBA00022741"/>
    </source>
</evidence>
<dbReference type="Proteomes" id="UP000823661">
    <property type="component" value="Unassembled WGS sequence"/>
</dbReference>
<dbReference type="EC" id="2.7.1.71" evidence="7"/>
<dbReference type="PANTHER" id="PTHR21087:SF16">
    <property type="entry name" value="SHIKIMATE KINASE 1, CHLOROPLASTIC"/>
    <property type="match status" value="1"/>
</dbReference>
<dbReference type="GO" id="GO:0009423">
    <property type="term" value="P:chorismate biosynthetic process"/>
    <property type="evidence" value="ECO:0007669"/>
    <property type="project" value="UniProtKB-UniRule"/>
</dbReference>
<protein>
    <recommendedName>
        <fullName evidence="7">Shikimate kinase</fullName>
        <shortName evidence="7">SK</shortName>
        <ecNumber evidence="7">2.7.1.71</ecNumber>
    </recommendedName>
</protein>
<dbReference type="CDD" id="cd00464">
    <property type="entry name" value="SK"/>
    <property type="match status" value="1"/>
</dbReference>
<dbReference type="Gene3D" id="3.40.50.300">
    <property type="entry name" value="P-loop containing nucleotide triphosphate hydrolases"/>
    <property type="match status" value="1"/>
</dbReference>
<evidence type="ECO:0000313" key="9">
    <source>
        <dbReference type="Proteomes" id="UP000823661"/>
    </source>
</evidence>
<evidence type="ECO:0000256" key="7">
    <source>
        <dbReference type="HAMAP-Rule" id="MF_00109"/>
    </source>
</evidence>
<dbReference type="HAMAP" id="MF_00109">
    <property type="entry name" value="Shikimate_kinase"/>
    <property type="match status" value="1"/>
</dbReference>
<feature type="binding site" evidence="7">
    <location>
        <position position="163"/>
    </location>
    <ligand>
        <name>ATP</name>
        <dbReference type="ChEBI" id="CHEBI:30616"/>
    </ligand>
</feature>
<name>A0A9D9EUG9_9BACT</name>
<dbReference type="GO" id="GO:0000287">
    <property type="term" value="F:magnesium ion binding"/>
    <property type="evidence" value="ECO:0007669"/>
    <property type="project" value="UniProtKB-UniRule"/>
</dbReference>
<evidence type="ECO:0000256" key="6">
    <source>
        <dbReference type="ARBA" id="ARBA00023141"/>
    </source>
</evidence>
<keyword evidence="7" id="KW-0460">Magnesium</keyword>
<dbReference type="InterPro" id="IPR031322">
    <property type="entry name" value="Shikimate/glucono_kinase"/>
</dbReference>
<feature type="binding site" evidence="7">
    <location>
        <position position="32"/>
    </location>
    <ligand>
        <name>substrate</name>
    </ligand>
</feature>
<comment type="pathway">
    <text evidence="7">Metabolic intermediate biosynthesis; chorismate biosynthesis; chorismate from D-erythrose 4-phosphate and phosphoenolpyruvate: step 5/7.</text>
</comment>
<dbReference type="EMBL" id="JADIMI010000041">
    <property type="protein sequence ID" value="MBO8452105.1"/>
    <property type="molecule type" value="Genomic_DNA"/>
</dbReference>
<comment type="similarity">
    <text evidence="7">Belongs to the shikimate kinase family.</text>
</comment>
<dbReference type="GO" id="GO:0004765">
    <property type="term" value="F:shikimate kinase activity"/>
    <property type="evidence" value="ECO:0007669"/>
    <property type="project" value="UniProtKB-UniRule"/>
</dbReference>
<keyword evidence="2 7" id="KW-0808">Transferase</keyword>
<dbReference type="PANTHER" id="PTHR21087">
    <property type="entry name" value="SHIKIMATE KINASE"/>
    <property type="match status" value="1"/>
</dbReference>
<dbReference type="SUPFAM" id="SSF52540">
    <property type="entry name" value="P-loop containing nucleoside triphosphate hydrolases"/>
    <property type="match status" value="1"/>
</dbReference>
<dbReference type="PRINTS" id="PR01100">
    <property type="entry name" value="SHIKIMTKNASE"/>
</dbReference>
<keyword evidence="1 7" id="KW-0028">Amino-acid biosynthesis</keyword>
<feature type="binding site" evidence="7">
    <location>
        <begin position="10"/>
        <end position="15"/>
    </location>
    <ligand>
        <name>ATP</name>
        <dbReference type="ChEBI" id="CHEBI:30616"/>
    </ligand>
</feature>
<feature type="binding site" evidence="7">
    <location>
        <position position="146"/>
    </location>
    <ligand>
        <name>substrate</name>
    </ligand>
</feature>
<sequence length="185" mass="20082">MIISLTGFMGCGKSSVGRELSALLSCPLVDLDTYIESGSGRTIPEIFASEGEAAFRTMELTALKELLPADMKQPMHSPEMVLSLGGGTLTTYECADLVHRYTTCIYLRATTDTLFNNLKDDSSGRPMLSGEQETFRQRIESLMESRGPVYESTAHIIIDIDGRSFTSIAAGIESMLRTGAATLLP</sequence>
<gene>
    <name evidence="7" type="primary">aroK</name>
    <name evidence="8" type="ORF">IAC06_04375</name>
</gene>
<evidence type="ECO:0000256" key="1">
    <source>
        <dbReference type="ARBA" id="ARBA00022605"/>
    </source>
</evidence>
<evidence type="ECO:0000256" key="4">
    <source>
        <dbReference type="ARBA" id="ARBA00022777"/>
    </source>
</evidence>
<dbReference type="GO" id="GO:0005829">
    <property type="term" value="C:cytosol"/>
    <property type="evidence" value="ECO:0007669"/>
    <property type="project" value="TreeGrafter"/>
</dbReference>
<dbReference type="Pfam" id="PF01202">
    <property type="entry name" value="SKI"/>
    <property type="match status" value="1"/>
</dbReference>
<keyword evidence="3 7" id="KW-0547">Nucleotide-binding</keyword>
<evidence type="ECO:0000256" key="2">
    <source>
        <dbReference type="ARBA" id="ARBA00022679"/>
    </source>
</evidence>
<dbReference type="AlphaFoldDB" id="A0A9D9EUG9"/>
<dbReference type="InterPro" id="IPR000623">
    <property type="entry name" value="Shikimate_kinase/TSH1"/>
</dbReference>
<evidence type="ECO:0000313" key="8">
    <source>
        <dbReference type="EMBL" id="MBO8452105.1"/>
    </source>
</evidence>
<organism evidence="8 9">
    <name type="scientific">Candidatus Cryptobacteroides intestinavium</name>
    <dbReference type="NCBI Taxonomy" id="2840766"/>
    <lineage>
        <taxon>Bacteria</taxon>
        <taxon>Pseudomonadati</taxon>
        <taxon>Bacteroidota</taxon>
        <taxon>Bacteroidia</taxon>
        <taxon>Bacteroidales</taxon>
        <taxon>Candidatus Cryptobacteroides</taxon>
    </lineage>
</organism>
<comment type="subunit">
    <text evidence="7">Monomer.</text>
</comment>
<feature type="binding site" evidence="7">
    <location>
        <position position="125"/>
    </location>
    <ligand>
        <name>ATP</name>
        <dbReference type="ChEBI" id="CHEBI:30616"/>
    </ligand>
</feature>
<feature type="binding site" evidence="7">
    <location>
        <position position="56"/>
    </location>
    <ligand>
        <name>substrate</name>
    </ligand>
</feature>
<comment type="function">
    <text evidence="7">Catalyzes the specific phosphorylation of the 3-hydroxyl group of shikimic acid using ATP as a cosubstrate.</text>
</comment>
<proteinExistence type="inferred from homology"/>
<dbReference type="GO" id="GO:0005524">
    <property type="term" value="F:ATP binding"/>
    <property type="evidence" value="ECO:0007669"/>
    <property type="project" value="UniProtKB-UniRule"/>
</dbReference>
<dbReference type="GO" id="GO:0008652">
    <property type="term" value="P:amino acid biosynthetic process"/>
    <property type="evidence" value="ECO:0007669"/>
    <property type="project" value="UniProtKB-KW"/>
</dbReference>
<dbReference type="InterPro" id="IPR027417">
    <property type="entry name" value="P-loop_NTPase"/>
</dbReference>